<protein>
    <submittedName>
        <fullName evidence="1">Uncharacterized protein</fullName>
    </submittedName>
</protein>
<dbReference type="AlphaFoldDB" id="J3LGS1"/>
<name>J3LGS1_ORYBR</name>
<dbReference type="EnsemblPlants" id="OB02G38380.1">
    <property type="protein sequence ID" value="OB02G38380.1"/>
    <property type="gene ID" value="OB02G38380"/>
</dbReference>
<accession>J3LGS1</accession>
<evidence type="ECO:0000313" key="2">
    <source>
        <dbReference type="Proteomes" id="UP000006038"/>
    </source>
</evidence>
<reference evidence="1" key="1">
    <citation type="submission" date="2013-04" db="UniProtKB">
        <authorList>
            <consortium name="EnsemblPlants"/>
        </authorList>
    </citation>
    <scope>IDENTIFICATION</scope>
</reference>
<keyword evidence="2" id="KW-1185">Reference proteome</keyword>
<dbReference type="HOGENOM" id="CLU_2137339_0_0_1"/>
<dbReference type="Proteomes" id="UP000006038">
    <property type="component" value="Unassembled WGS sequence"/>
</dbReference>
<proteinExistence type="predicted"/>
<dbReference type="Gramene" id="OB02G38380.1">
    <property type="protein sequence ID" value="OB02G38380.1"/>
    <property type="gene ID" value="OB02G38380"/>
</dbReference>
<organism evidence="1">
    <name type="scientific">Oryza brachyantha</name>
    <name type="common">malo sina</name>
    <dbReference type="NCBI Taxonomy" id="4533"/>
    <lineage>
        <taxon>Eukaryota</taxon>
        <taxon>Viridiplantae</taxon>
        <taxon>Streptophyta</taxon>
        <taxon>Embryophyta</taxon>
        <taxon>Tracheophyta</taxon>
        <taxon>Spermatophyta</taxon>
        <taxon>Magnoliopsida</taxon>
        <taxon>Liliopsida</taxon>
        <taxon>Poales</taxon>
        <taxon>Poaceae</taxon>
        <taxon>BOP clade</taxon>
        <taxon>Oryzoideae</taxon>
        <taxon>Oryzeae</taxon>
        <taxon>Oryzinae</taxon>
        <taxon>Oryza</taxon>
    </lineage>
</organism>
<evidence type="ECO:0000313" key="1">
    <source>
        <dbReference type="EnsemblPlants" id="OB02G38380.1"/>
    </source>
</evidence>
<sequence>MRAFQNADYETGQENAKGTRLICMPPETHVYMERNCNWNNTKLSLFRAQFIAYPSGLISTSQAKARDRVQVMDSSAKIEFSLEYGKVVVRISDSRKVAEKDNSWNIGDKRNYE</sequence>